<comment type="caution">
    <text evidence="2">The sequence shown here is derived from an EMBL/GenBank/DDBJ whole genome shotgun (WGS) entry which is preliminary data.</text>
</comment>
<accession>A0A3N0EDE5</accession>
<dbReference type="EMBL" id="RJMB01000005">
    <property type="protein sequence ID" value="RNL85877.1"/>
    <property type="molecule type" value="Genomic_DNA"/>
</dbReference>
<organism evidence="2 3">
    <name type="scientific">Halostreptopolyspora alba</name>
    <dbReference type="NCBI Taxonomy" id="2487137"/>
    <lineage>
        <taxon>Bacteria</taxon>
        <taxon>Bacillati</taxon>
        <taxon>Actinomycetota</taxon>
        <taxon>Actinomycetes</taxon>
        <taxon>Streptosporangiales</taxon>
        <taxon>Nocardiopsidaceae</taxon>
        <taxon>Halostreptopolyspora</taxon>
    </lineage>
</organism>
<dbReference type="Proteomes" id="UP000269198">
    <property type="component" value="Unassembled WGS sequence"/>
</dbReference>
<evidence type="ECO:0000313" key="2">
    <source>
        <dbReference type="EMBL" id="RNL85877.1"/>
    </source>
</evidence>
<dbReference type="AlphaFoldDB" id="A0A3N0EDE5"/>
<reference evidence="2 3" key="1">
    <citation type="submission" date="2018-11" db="EMBL/GenBank/DDBJ databases">
        <title>The genome draft of YIM 96095.</title>
        <authorList>
            <person name="Tang S.-K."/>
            <person name="Chunyu W.-X."/>
            <person name="Feng Y.-Z."/>
        </authorList>
    </citation>
    <scope>NUCLEOTIDE SEQUENCE [LARGE SCALE GENOMIC DNA]</scope>
    <source>
        <strain evidence="2 3">YIM 96095</strain>
    </source>
</reference>
<sequence>MNLRWSRILTWITLMIVSVGGAVAISVQMVRVVGEPYIGASEITGGVVFLVGSVCLAVWTVWAAPRMLTHQGVAADAIGVALIQEPNLWFPGRTVRIPWDMIRAASEDVVTTGSGDRRTKRKFVTLSLNLEYQKITAPSWTLVNREYPDASAVVRGPMTRVRIAPGNLWQSRVAGVIRAVRPDLFSER</sequence>
<protein>
    <recommendedName>
        <fullName evidence="4">PH domain-containing protein</fullName>
    </recommendedName>
</protein>
<keyword evidence="1" id="KW-0812">Transmembrane</keyword>
<keyword evidence="1" id="KW-1133">Transmembrane helix</keyword>
<evidence type="ECO:0000256" key="1">
    <source>
        <dbReference type="SAM" id="Phobius"/>
    </source>
</evidence>
<gene>
    <name evidence="2" type="ORF">EFW17_06980</name>
</gene>
<proteinExistence type="predicted"/>
<evidence type="ECO:0000313" key="3">
    <source>
        <dbReference type="Proteomes" id="UP000269198"/>
    </source>
</evidence>
<keyword evidence="3" id="KW-1185">Reference proteome</keyword>
<evidence type="ECO:0008006" key="4">
    <source>
        <dbReference type="Google" id="ProtNLM"/>
    </source>
</evidence>
<keyword evidence="1" id="KW-0472">Membrane</keyword>
<name>A0A3N0EDE5_9ACTN</name>
<feature type="transmembrane region" description="Helical" evidence="1">
    <location>
        <begin position="43"/>
        <end position="62"/>
    </location>
</feature>
<dbReference type="OrthoDB" id="3436480at2"/>